<keyword evidence="3" id="KW-0378">Hydrolase</keyword>
<organism evidence="8 9">
    <name type="scientific">Vairimorpha apis BRL 01</name>
    <dbReference type="NCBI Taxonomy" id="1037528"/>
    <lineage>
        <taxon>Eukaryota</taxon>
        <taxon>Fungi</taxon>
        <taxon>Fungi incertae sedis</taxon>
        <taxon>Microsporidia</taxon>
        <taxon>Nosematidae</taxon>
        <taxon>Vairimorpha</taxon>
    </lineage>
</organism>
<dbReference type="GO" id="GO:0005829">
    <property type="term" value="C:cytosol"/>
    <property type="evidence" value="ECO:0007669"/>
    <property type="project" value="TreeGrafter"/>
</dbReference>
<dbReference type="GO" id="GO:0016787">
    <property type="term" value="F:hydrolase activity"/>
    <property type="evidence" value="ECO:0007669"/>
    <property type="project" value="UniProtKB-KW"/>
</dbReference>
<name>T0KXV9_9MICR</name>
<accession>T0KXV9</accession>
<dbReference type="Proteomes" id="UP000053780">
    <property type="component" value="Unassembled WGS sequence"/>
</dbReference>
<dbReference type="InterPro" id="IPR027417">
    <property type="entry name" value="P-loop_NTPase"/>
</dbReference>
<keyword evidence="4 8" id="KW-0347">Helicase</keyword>
<evidence type="ECO:0000256" key="6">
    <source>
        <dbReference type="ARBA" id="ARBA00047984"/>
    </source>
</evidence>
<dbReference type="PANTHER" id="PTHR47959">
    <property type="entry name" value="ATP-DEPENDENT RNA HELICASE RHLE-RELATED"/>
    <property type="match status" value="1"/>
</dbReference>
<gene>
    <name evidence="8" type="ORF">NAPIS_ORF02218</name>
</gene>
<evidence type="ECO:0000256" key="3">
    <source>
        <dbReference type="ARBA" id="ARBA00022801"/>
    </source>
</evidence>
<dbReference type="EC" id="3.6.4.13" evidence="1"/>
<dbReference type="PROSITE" id="PS51194">
    <property type="entry name" value="HELICASE_CTER"/>
    <property type="match status" value="1"/>
</dbReference>
<reference evidence="8 9" key="1">
    <citation type="journal article" date="2013" name="BMC Genomics">
        <title>Genome sequencing and comparative genomics of honey bee microsporidia, Nosema apis reveal novel insights into host-parasite interactions.</title>
        <authorList>
            <person name="Chen Yp."/>
            <person name="Pettis J.S."/>
            <person name="Zhao Y."/>
            <person name="Liu X."/>
            <person name="Tallon L.J."/>
            <person name="Sadzewicz L.D."/>
            <person name="Li R."/>
            <person name="Zheng H."/>
            <person name="Huang S."/>
            <person name="Zhang X."/>
            <person name="Hamilton M.C."/>
            <person name="Pernal S.F."/>
            <person name="Melathopoulos A.P."/>
            <person name="Yan X."/>
            <person name="Evans J.D."/>
        </authorList>
    </citation>
    <scope>NUCLEOTIDE SEQUENCE [LARGE SCALE GENOMIC DNA]</scope>
    <source>
        <strain evidence="8 9">BRL 01</strain>
    </source>
</reference>
<dbReference type="GO" id="GO:0003724">
    <property type="term" value="F:RNA helicase activity"/>
    <property type="evidence" value="ECO:0007669"/>
    <property type="project" value="UniProtKB-EC"/>
</dbReference>
<evidence type="ECO:0000256" key="5">
    <source>
        <dbReference type="ARBA" id="ARBA00022840"/>
    </source>
</evidence>
<dbReference type="SMART" id="SM00490">
    <property type="entry name" value="HELICc"/>
    <property type="match status" value="1"/>
</dbReference>
<dbReference type="GO" id="GO:0005524">
    <property type="term" value="F:ATP binding"/>
    <property type="evidence" value="ECO:0007669"/>
    <property type="project" value="UniProtKB-KW"/>
</dbReference>
<dbReference type="AlphaFoldDB" id="T0KXV9"/>
<keyword evidence="5" id="KW-0067">ATP-binding</keyword>
<keyword evidence="9" id="KW-1185">Reference proteome</keyword>
<dbReference type="PANTHER" id="PTHR47959:SF1">
    <property type="entry name" value="ATP-DEPENDENT RNA HELICASE DBPA"/>
    <property type="match status" value="1"/>
</dbReference>
<sequence length="149" mass="17369">MKSTSVFLSTLLKNLNVDNAYLNGDQDQKEREFILNEFIKSKFNVLITTDIGSRGIDVVDIDLVINYDVPQTHKDYIHRVGRTARAGKTGLAITIVTQYDIPQFQKIEYMINKKLECYIFDKKYKHLADKIDDLKSKIKEEVKMDKYNK</sequence>
<dbReference type="HOGENOM" id="CLU_1750207_0_0_1"/>
<dbReference type="InterPro" id="IPR050079">
    <property type="entry name" value="DEAD_box_RNA_helicase"/>
</dbReference>
<evidence type="ECO:0000313" key="8">
    <source>
        <dbReference type="EMBL" id="EQB60212.1"/>
    </source>
</evidence>
<dbReference type="VEuPathDB" id="MicrosporidiaDB:NAPIS_ORF02218"/>
<evidence type="ECO:0000256" key="4">
    <source>
        <dbReference type="ARBA" id="ARBA00022806"/>
    </source>
</evidence>
<keyword evidence="2" id="KW-0547">Nucleotide-binding</keyword>
<dbReference type="Gene3D" id="3.40.50.300">
    <property type="entry name" value="P-loop containing nucleotide triphosphate hydrolases"/>
    <property type="match status" value="1"/>
</dbReference>
<evidence type="ECO:0000259" key="7">
    <source>
        <dbReference type="PROSITE" id="PS51194"/>
    </source>
</evidence>
<protein>
    <recommendedName>
        <fullName evidence="1">RNA helicase</fullName>
        <ecNumber evidence="1">3.6.4.13</ecNumber>
    </recommendedName>
</protein>
<dbReference type="InterPro" id="IPR001650">
    <property type="entry name" value="Helicase_C-like"/>
</dbReference>
<comment type="catalytic activity">
    <reaction evidence="6">
        <text>ATP + H2O = ADP + phosphate + H(+)</text>
        <dbReference type="Rhea" id="RHEA:13065"/>
        <dbReference type="ChEBI" id="CHEBI:15377"/>
        <dbReference type="ChEBI" id="CHEBI:15378"/>
        <dbReference type="ChEBI" id="CHEBI:30616"/>
        <dbReference type="ChEBI" id="CHEBI:43474"/>
        <dbReference type="ChEBI" id="CHEBI:456216"/>
        <dbReference type="EC" id="3.6.4.13"/>
    </reaction>
</comment>
<evidence type="ECO:0000256" key="1">
    <source>
        <dbReference type="ARBA" id="ARBA00012552"/>
    </source>
</evidence>
<proteinExistence type="predicted"/>
<dbReference type="EMBL" id="KE647314">
    <property type="protein sequence ID" value="EQB60212.1"/>
    <property type="molecule type" value="Genomic_DNA"/>
</dbReference>
<dbReference type="Pfam" id="PF00271">
    <property type="entry name" value="Helicase_C"/>
    <property type="match status" value="1"/>
</dbReference>
<dbReference type="SUPFAM" id="SSF52540">
    <property type="entry name" value="P-loop containing nucleoside triphosphate hydrolases"/>
    <property type="match status" value="1"/>
</dbReference>
<feature type="domain" description="Helicase C-terminal" evidence="7">
    <location>
        <begin position="1"/>
        <end position="128"/>
    </location>
</feature>
<dbReference type="CDD" id="cd18787">
    <property type="entry name" value="SF2_C_DEAD"/>
    <property type="match status" value="1"/>
</dbReference>
<evidence type="ECO:0000256" key="2">
    <source>
        <dbReference type="ARBA" id="ARBA00022741"/>
    </source>
</evidence>
<dbReference type="OrthoDB" id="10261904at2759"/>
<evidence type="ECO:0000313" key="9">
    <source>
        <dbReference type="Proteomes" id="UP000053780"/>
    </source>
</evidence>